<dbReference type="PANTHER" id="PTHR40455:SF1">
    <property type="entry name" value="ANTITOXIN HIGA"/>
    <property type="match status" value="1"/>
</dbReference>
<dbReference type="InterPro" id="IPR001387">
    <property type="entry name" value="Cro/C1-type_HTH"/>
</dbReference>
<dbReference type="EMBL" id="LT960611">
    <property type="protein sequence ID" value="SON51458.1"/>
    <property type="molecule type" value="Genomic_DNA"/>
</dbReference>
<dbReference type="GO" id="GO:0006355">
    <property type="term" value="P:regulation of DNA-templated transcription"/>
    <property type="evidence" value="ECO:0007669"/>
    <property type="project" value="InterPro"/>
</dbReference>
<evidence type="ECO:0000313" key="2">
    <source>
        <dbReference type="EMBL" id="SON51458.1"/>
    </source>
</evidence>
<keyword evidence="3" id="KW-0614">Plasmid</keyword>
<dbReference type="InterPro" id="IPR039060">
    <property type="entry name" value="Antitox_HigA"/>
</dbReference>
<reference evidence="2 4" key="1">
    <citation type="submission" date="2017-10" db="EMBL/GenBank/DDBJ databases">
        <authorList>
            <person name="Banno H."/>
            <person name="Chua N.-H."/>
        </authorList>
    </citation>
    <scope>NUCLEOTIDE SEQUENCE [LARGE SCALE GENOMIC DNA]</scope>
    <source>
        <strain evidence="2">Vibrio tapetis CECT4600</strain>
        <plasmid evidence="4">Plasmid p</plasmid>
    </source>
</reference>
<dbReference type="EMBL" id="LT960613">
    <property type="protein sequence ID" value="SON53519.1"/>
    <property type="molecule type" value="Genomic_DNA"/>
</dbReference>
<protein>
    <submittedName>
        <fullName evidence="2">Putative transcriptional regulator</fullName>
    </submittedName>
</protein>
<dbReference type="OrthoDB" id="5771335at2"/>
<evidence type="ECO:0000313" key="3">
    <source>
        <dbReference type="EMBL" id="SON53519.1"/>
    </source>
</evidence>
<keyword evidence="4" id="KW-1185">Reference proteome</keyword>
<proteinExistence type="predicted"/>
<sequence length="138" mass="16024">MNITRMKEFSNQMIEVMPWINGISTSDEYDQLIELMDELVEDYEGNQVLIDLLFPVIERYESESEEFNEFNRVVGELEPGLAMLRVIIDQNEMTLSDFKDEIGAKSTVSMILSGSRSLTLRHIKSLSERFNIPAYMFI</sequence>
<evidence type="ECO:0000313" key="4">
    <source>
        <dbReference type="Proteomes" id="UP000235828"/>
    </source>
</evidence>
<dbReference type="Proteomes" id="UP000235828">
    <property type="component" value="Chromosome A"/>
</dbReference>
<dbReference type="Pfam" id="PF01381">
    <property type="entry name" value="HTH_3"/>
    <property type="match status" value="1"/>
</dbReference>
<dbReference type="GO" id="GO:0001046">
    <property type="term" value="F:core promoter sequence-specific DNA binding"/>
    <property type="evidence" value="ECO:0007669"/>
    <property type="project" value="TreeGrafter"/>
</dbReference>
<gene>
    <name evidence="2" type="ORF">VTAP4600_A3511</name>
    <name evidence="3" type="ORF">VTAP4600_P0075</name>
</gene>
<evidence type="ECO:0000259" key="1">
    <source>
        <dbReference type="PROSITE" id="PS50943"/>
    </source>
</evidence>
<dbReference type="PROSITE" id="PS50943">
    <property type="entry name" value="HTH_CROC1"/>
    <property type="match status" value="1"/>
</dbReference>
<name>A0A2N8ZHT8_9VIBR</name>
<accession>A0A2N8ZHT8</accession>
<dbReference type="KEGG" id="vta:P0075"/>
<dbReference type="PANTHER" id="PTHR40455">
    <property type="entry name" value="ANTITOXIN HIGA"/>
    <property type="match status" value="1"/>
</dbReference>
<organism evidence="2 4">
    <name type="scientific">Vibrio tapetis subsp. tapetis</name>
    <dbReference type="NCBI Taxonomy" id="1671868"/>
    <lineage>
        <taxon>Bacteria</taxon>
        <taxon>Pseudomonadati</taxon>
        <taxon>Pseudomonadota</taxon>
        <taxon>Gammaproteobacteria</taxon>
        <taxon>Vibrionales</taxon>
        <taxon>Vibrionaceae</taxon>
        <taxon>Vibrio</taxon>
    </lineage>
</organism>
<dbReference type="Proteomes" id="UP000235828">
    <property type="component" value="Plasmid P"/>
</dbReference>
<geneLocation type="plasmid" evidence="3">
    <name>P</name>
</geneLocation>
<geneLocation type="plasmid" evidence="4">
    <name>p</name>
</geneLocation>
<feature type="domain" description="HTH cro/C1-type" evidence="1">
    <location>
        <begin position="84"/>
        <end position="137"/>
    </location>
</feature>
<dbReference type="AlphaFoldDB" id="A0A2N8ZHT8"/>
<dbReference type="RefSeq" id="WP_012397051.1">
    <property type="nucleotide sequence ID" value="NZ_LT960611.1"/>
</dbReference>
<dbReference type="KEGG" id="vta:A3511"/>